<accession>B6IIG9</accession>
<keyword evidence="2" id="KW-1185">Reference proteome</keyword>
<gene>
    <name evidence="1" type="ORF">CBG25299</name>
    <name evidence="1" type="ORF">CBG_25299</name>
</gene>
<dbReference type="Proteomes" id="UP000008549">
    <property type="component" value="Unassembled WGS sequence"/>
</dbReference>
<dbReference type="GeneID" id="68916792"/>
<dbReference type="KEGG" id="cbr:CBG_25299"/>
<dbReference type="CTD" id="68916792"/>
<dbReference type="InParanoid" id="B6IIG9"/>
<name>B6IIG9_CAEBR</name>
<dbReference type="HOGENOM" id="CLU_1422621_0_0_1"/>
<organism evidence="1 2">
    <name type="scientific">Caenorhabditis briggsae</name>
    <dbReference type="NCBI Taxonomy" id="6238"/>
    <lineage>
        <taxon>Eukaryota</taxon>
        <taxon>Metazoa</taxon>
        <taxon>Ecdysozoa</taxon>
        <taxon>Nematoda</taxon>
        <taxon>Chromadorea</taxon>
        <taxon>Rhabditida</taxon>
        <taxon>Rhabditina</taxon>
        <taxon>Rhabditomorpha</taxon>
        <taxon>Rhabditoidea</taxon>
        <taxon>Rhabditidae</taxon>
        <taxon>Peloderinae</taxon>
        <taxon>Caenorhabditis</taxon>
    </lineage>
</organism>
<evidence type="ECO:0000313" key="1">
    <source>
        <dbReference type="EMBL" id="CAR99699.1"/>
    </source>
</evidence>
<dbReference type="AlphaFoldDB" id="B6IIG9"/>
<dbReference type="RefSeq" id="XP_045099260.1">
    <property type="nucleotide sequence ID" value="XM_045238469.1"/>
</dbReference>
<proteinExistence type="predicted"/>
<reference evidence="1 2" key="2">
    <citation type="journal article" date="2011" name="PLoS Genet.">
        <title>Caenorhabditis briggsae recombinant inbred line genotypes reveal inter-strain incompatibility and the evolution of recombination.</title>
        <authorList>
            <person name="Ross J.A."/>
            <person name="Koboldt D.C."/>
            <person name="Staisch J.E."/>
            <person name="Chamberlin H.M."/>
            <person name="Gupta B.P."/>
            <person name="Miller R.D."/>
            <person name="Baird S.E."/>
            <person name="Haag E.S."/>
        </authorList>
    </citation>
    <scope>NUCLEOTIDE SEQUENCE [LARGE SCALE GENOMIC DNA]</scope>
    <source>
        <strain evidence="1 2">AF16</strain>
    </source>
</reference>
<evidence type="ECO:0000313" key="2">
    <source>
        <dbReference type="Proteomes" id="UP000008549"/>
    </source>
</evidence>
<reference evidence="1 2" key="1">
    <citation type="journal article" date="2003" name="PLoS Biol.">
        <title>The genome sequence of Caenorhabditis briggsae: a platform for comparative genomics.</title>
        <authorList>
            <person name="Stein L.D."/>
            <person name="Bao Z."/>
            <person name="Blasiar D."/>
            <person name="Blumenthal T."/>
            <person name="Brent M.R."/>
            <person name="Chen N."/>
            <person name="Chinwalla A."/>
            <person name="Clarke L."/>
            <person name="Clee C."/>
            <person name="Coghlan A."/>
            <person name="Coulson A."/>
            <person name="D'Eustachio P."/>
            <person name="Fitch D.H."/>
            <person name="Fulton L.A."/>
            <person name="Fulton R.E."/>
            <person name="Griffiths-Jones S."/>
            <person name="Harris T.W."/>
            <person name="Hillier L.W."/>
            <person name="Kamath R."/>
            <person name="Kuwabara P.E."/>
            <person name="Mardis E.R."/>
            <person name="Marra M.A."/>
            <person name="Miner T.L."/>
            <person name="Minx P."/>
            <person name="Mullikin J.C."/>
            <person name="Plumb R.W."/>
            <person name="Rogers J."/>
            <person name="Schein J.E."/>
            <person name="Sohrmann M."/>
            <person name="Spieth J."/>
            <person name="Stajich J.E."/>
            <person name="Wei C."/>
            <person name="Willey D."/>
            <person name="Wilson R.K."/>
            <person name="Durbin R."/>
            <person name="Waterston R.H."/>
        </authorList>
    </citation>
    <scope>NUCLEOTIDE SEQUENCE [LARGE SCALE GENOMIC DNA]</scope>
    <source>
        <strain evidence="1 2">AF16</strain>
    </source>
</reference>
<sequence length="191" mass="22935">MLFSEYFLEKKIKSVYGELFPFHSFRQTRPKNGTSKYEYAFLFLCFLWHFLLLSQNGHSDGEFSDKLVSSRELKDKNKTIYFDSRSFFRERRESKTHVYSFFGQKHAFKWAPNALFRSSSQLNWSSGAESGRGKNEERNGCIRKERREKLLKNLKNEHMKDHLATFRVEVERQKVIIRDFGTRGRERKECF</sequence>
<protein>
    <submittedName>
        <fullName evidence="1">Protein CBG25299</fullName>
    </submittedName>
</protein>
<dbReference type="EMBL" id="HE600958">
    <property type="protein sequence ID" value="CAR99699.1"/>
    <property type="molecule type" value="Genomic_DNA"/>
</dbReference>